<keyword evidence="1" id="KW-0175">Coiled coil</keyword>
<keyword evidence="6" id="KW-1185">Reference proteome</keyword>
<dbReference type="OrthoDB" id="206489at2157"/>
<name>A0A3M0DWL5_9EURY</name>
<dbReference type="AlphaFoldDB" id="A0A3M0DWL5"/>
<dbReference type="Proteomes" id="UP000277326">
    <property type="component" value="Unassembled WGS sequence"/>
</dbReference>
<reference evidence="3 6" key="2">
    <citation type="submission" date="2018-07" db="EMBL/GenBank/DDBJ databases">
        <title>Genome sequences of Haloplanus aerogenes JCM 16430T.</title>
        <authorList>
            <person name="Kim Y.B."/>
            <person name="Roh S.W."/>
        </authorList>
    </citation>
    <scope>NUCLEOTIDE SEQUENCE [LARGE SCALE GENOMIC DNA]</scope>
    <source>
        <strain evidence="3 6">JCM 16430</strain>
    </source>
</reference>
<protein>
    <recommendedName>
        <fullName evidence="2">DUF7260 domain-containing protein</fullName>
    </recommendedName>
</protein>
<evidence type="ECO:0000313" key="6">
    <source>
        <dbReference type="Proteomes" id="UP000282007"/>
    </source>
</evidence>
<gene>
    <name evidence="4" type="ORF">ATH50_0413</name>
    <name evidence="3" type="ORF">DU502_09515</name>
</gene>
<dbReference type="Proteomes" id="UP000282007">
    <property type="component" value="Chromosome"/>
</dbReference>
<dbReference type="EMBL" id="REFS01000001">
    <property type="protein sequence ID" value="RMB25327.1"/>
    <property type="molecule type" value="Genomic_DNA"/>
</dbReference>
<dbReference type="EMBL" id="CP034145">
    <property type="protein sequence ID" value="AZH25605.1"/>
    <property type="molecule type" value="Genomic_DNA"/>
</dbReference>
<evidence type="ECO:0000256" key="1">
    <source>
        <dbReference type="SAM" id="Coils"/>
    </source>
</evidence>
<evidence type="ECO:0000313" key="3">
    <source>
        <dbReference type="EMBL" id="AZH25605.1"/>
    </source>
</evidence>
<reference evidence="4 5" key="1">
    <citation type="journal article" date="2015" name="Stand. Genomic Sci.">
        <title>Genomic Encyclopedia of Bacterial and Archaeal Type Strains, Phase III: the genomes of soil and plant-associated and newly described type strains.</title>
        <authorList>
            <person name="Whitman W.B."/>
            <person name="Woyke T."/>
            <person name="Klenk H.P."/>
            <person name="Zhou Y."/>
            <person name="Lilburn T.G."/>
            <person name="Beck B.J."/>
            <person name="De Vos P."/>
            <person name="Vandamme P."/>
            <person name="Eisen J.A."/>
            <person name="Garrity G."/>
            <person name="Hugenholtz P."/>
            <person name="Kyrpides N.C."/>
        </authorList>
    </citation>
    <scope>NUCLEOTIDE SEQUENCE [LARGE SCALE GENOMIC DNA]</scope>
    <source>
        <strain evidence="4 5">CGMCC 1.10124</strain>
    </source>
</reference>
<organism evidence="4 5">
    <name type="scientific">Haloplanus aerogenes</name>
    <dbReference type="NCBI Taxonomy" id="660522"/>
    <lineage>
        <taxon>Archaea</taxon>
        <taxon>Methanobacteriati</taxon>
        <taxon>Methanobacteriota</taxon>
        <taxon>Stenosarchaea group</taxon>
        <taxon>Halobacteria</taxon>
        <taxon>Halobacteriales</taxon>
        <taxon>Haloferacaceae</taxon>
        <taxon>Haloplanus</taxon>
    </lineage>
</organism>
<feature type="coiled-coil region" evidence="1">
    <location>
        <begin position="131"/>
        <end position="158"/>
    </location>
</feature>
<proteinExistence type="predicted"/>
<reference evidence="4" key="3">
    <citation type="submission" date="2018-10" db="EMBL/GenBank/DDBJ databases">
        <authorList>
            <person name="Whitman W."/>
            <person name="Huntemann M."/>
            <person name="Clum A."/>
            <person name="Pillay M."/>
            <person name="Palaniappan K."/>
            <person name="Varghese N."/>
            <person name="Mikhailova N."/>
            <person name="Stamatis D."/>
            <person name="Reddy T."/>
            <person name="Daum C."/>
            <person name="Shapiro N."/>
            <person name="Ivanova N."/>
            <person name="Kyrpides N."/>
            <person name="Woyke T."/>
        </authorList>
    </citation>
    <scope>NUCLEOTIDE SEQUENCE</scope>
    <source>
        <strain evidence="4">CGMCC 1.10124</strain>
    </source>
</reference>
<evidence type="ECO:0000313" key="4">
    <source>
        <dbReference type="EMBL" id="RMB25327.1"/>
    </source>
</evidence>
<dbReference type="KEGG" id="haer:DU502_09515"/>
<dbReference type="RefSeq" id="WP_121919142.1">
    <property type="nucleotide sequence ID" value="NZ_CP034145.1"/>
</dbReference>
<sequence>MTARIDDALGAVAEERVSVQAEYDALETFDRRVAELSTVTVSPGSPLVADPQPSGQSLERARTAYAETMMSVPHYEAEYGDTVAESLAAEFGDDLAAALLGGTALTPELRDAVRAAATAARHEREEFLDVLDREADSLATAEDDVATLRADLDALDDRPLSGRSFDDLHDLWSTFREFQSRVDGIALHRQETIRGHRSDLPGVPTDLCEYLYADLSVSYPVLATLADLGDDLERARGRVARALASTA</sequence>
<dbReference type="Pfam" id="PF23921">
    <property type="entry name" value="DUF7260"/>
    <property type="match status" value="1"/>
</dbReference>
<dbReference type="GeneID" id="38471523"/>
<evidence type="ECO:0000313" key="5">
    <source>
        <dbReference type="Proteomes" id="UP000277326"/>
    </source>
</evidence>
<feature type="domain" description="DUF7260" evidence="2">
    <location>
        <begin position="4"/>
        <end position="236"/>
    </location>
</feature>
<dbReference type="InterPro" id="IPR055684">
    <property type="entry name" value="DUF7260"/>
</dbReference>
<accession>A0A3M0DWL5</accession>
<evidence type="ECO:0000259" key="2">
    <source>
        <dbReference type="Pfam" id="PF23921"/>
    </source>
</evidence>